<proteinExistence type="predicted"/>
<dbReference type="GO" id="GO:0003676">
    <property type="term" value="F:nucleic acid binding"/>
    <property type="evidence" value="ECO:0007669"/>
    <property type="project" value="InterPro"/>
</dbReference>
<dbReference type="CDD" id="cd01650">
    <property type="entry name" value="RT_nLTR_like"/>
    <property type="match status" value="1"/>
</dbReference>
<dbReference type="PANTHER" id="PTHR31635">
    <property type="entry name" value="REVERSE TRANSCRIPTASE DOMAIN-CONTAINING PROTEIN-RELATED"/>
    <property type="match status" value="1"/>
</dbReference>
<dbReference type="EMBL" id="BPVZ01000050">
    <property type="protein sequence ID" value="GKV18360.1"/>
    <property type="molecule type" value="Genomic_DNA"/>
</dbReference>
<evidence type="ECO:0000313" key="2">
    <source>
        <dbReference type="EMBL" id="GKV18360.1"/>
    </source>
</evidence>
<dbReference type="GO" id="GO:0004523">
    <property type="term" value="F:RNA-DNA hybrid ribonuclease activity"/>
    <property type="evidence" value="ECO:0007669"/>
    <property type="project" value="InterPro"/>
</dbReference>
<dbReference type="InterPro" id="IPR036397">
    <property type="entry name" value="RNaseH_sf"/>
</dbReference>
<dbReference type="InterPro" id="IPR044730">
    <property type="entry name" value="RNase_H-like_dom_plant"/>
</dbReference>
<dbReference type="PANTHER" id="PTHR31635:SF196">
    <property type="entry name" value="REVERSE TRANSCRIPTASE DOMAIN-CONTAINING PROTEIN-RELATED"/>
    <property type="match status" value="1"/>
</dbReference>
<sequence length="777" mass="88583">MGWNECLLALIPKVSSPESLHQFRPIGLCNTSYKIISKILVKRIKPFMDNLVSPCQASFIPGRKSSDNVIILQEVVYAFSKRAGREGDFIVKIDLEKAYDRLEWSFIRKTLIFFNFPRDFINLIMSCICTTSCSVLLNGERTDDFLPSWGIRQRDPLSPYIFVLCLEFLSLTMNKGLSMGLWKGSKVGRRGPTLSHLFFADDLVFIGKATLDNCAFLKYVLDFFCYRSSQKINQDKSKILFSKNVNQDRREAICNILGFSQTESLGKYLGIPISSKKARKQDYAFIIDKVRNKLDGWKAKFFSLAGWNVLNQVTVPKHLGGLGIRSYKEANLVAMAKLNWQLFTDKEKLWCKVIVSKYNIGSRPRTLPAHGSPILRYIRKRNPLFLQGIKWIPIDGSDILFWFDCWASDYPLVSKFYGPLLSNDVNLTLANVFPQGKRNLDIISQPLDKDTLETIKATPFSFSRHGRDSFAWKGSSNGQFSSMSCSHLMSSCPQVFPIWNYFFRDDFQLPQTDTSFFDWIQRNCTKKSYALTIPAPWGSLFFFVLWTIWIHKNKKVYCDQDFDPNVIYRFIRERIFEFLSVLPSPKFGNHSSTQKLVKWDKPPAGSFKLNTDGSVINNPGLATSGGLIRDHRGCWIRGFSRKIGIASSLAAEICGIRDGLLLAKQLDIQSLIVEVDSFIAFQLLSTGTDHHHPLCSLISNCRALVVDLPHVHLQHVYREGNMCADRLAAMAHSQQEDFVILEGCPSTLFMEKDLLLYRSFKHVPICITTGRIARDGV</sequence>
<dbReference type="InterPro" id="IPR000477">
    <property type="entry name" value="RT_dom"/>
</dbReference>
<dbReference type="Gene3D" id="3.30.420.10">
    <property type="entry name" value="Ribonuclease H-like superfamily/Ribonuclease H"/>
    <property type="match status" value="1"/>
</dbReference>
<dbReference type="Pfam" id="PF13456">
    <property type="entry name" value="RVT_3"/>
    <property type="match status" value="1"/>
</dbReference>
<name>A0AAV5K5V0_9ROSI</name>
<organism evidence="2 3">
    <name type="scientific">Rubroshorea leprosula</name>
    <dbReference type="NCBI Taxonomy" id="152421"/>
    <lineage>
        <taxon>Eukaryota</taxon>
        <taxon>Viridiplantae</taxon>
        <taxon>Streptophyta</taxon>
        <taxon>Embryophyta</taxon>
        <taxon>Tracheophyta</taxon>
        <taxon>Spermatophyta</taxon>
        <taxon>Magnoliopsida</taxon>
        <taxon>eudicotyledons</taxon>
        <taxon>Gunneridae</taxon>
        <taxon>Pentapetalae</taxon>
        <taxon>rosids</taxon>
        <taxon>malvids</taxon>
        <taxon>Malvales</taxon>
        <taxon>Dipterocarpaceae</taxon>
        <taxon>Rubroshorea</taxon>
    </lineage>
</organism>
<dbReference type="InterPro" id="IPR002156">
    <property type="entry name" value="RNaseH_domain"/>
</dbReference>
<gene>
    <name evidence="2" type="ORF">SLEP1_g28756</name>
</gene>
<reference evidence="2 3" key="1">
    <citation type="journal article" date="2021" name="Commun. Biol.">
        <title>The genome of Shorea leprosula (Dipterocarpaceae) highlights the ecological relevance of drought in aseasonal tropical rainforests.</title>
        <authorList>
            <person name="Ng K.K.S."/>
            <person name="Kobayashi M.J."/>
            <person name="Fawcett J.A."/>
            <person name="Hatakeyama M."/>
            <person name="Paape T."/>
            <person name="Ng C.H."/>
            <person name="Ang C.C."/>
            <person name="Tnah L.H."/>
            <person name="Lee C.T."/>
            <person name="Nishiyama T."/>
            <person name="Sese J."/>
            <person name="O'Brien M.J."/>
            <person name="Copetti D."/>
            <person name="Mohd Noor M.I."/>
            <person name="Ong R.C."/>
            <person name="Putra M."/>
            <person name="Sireger I.Z."/>
            <person name="Indrioko S."/>
            <person name="Kosugi Y."/>
            <person name="Izuno A."/>
            <person name="Isagi Y."/>
            <person name="Lee S.L."/>
            <person name="Shimizu K.K."/>
        </authorList>
    </citation>
    <scope>NUCLEOTIDE SEQUENCE [LARGE SCALE GENOMIC DNA]</scope>
    <source>
        <strain evidence="2">214</strain>
    </source>
</reference>
<dbReference type="PROSITE" id="PS50878">
    <property type="entry name" value="RT_POL"/>
    <property type="match status" value="1"/>
</dbReference>
<dbReference type="AlphaFoldDB" id="A0AAV5K5V0"/>
<accession>A0AAV5K5V0</accession>
<dbReference type="CDD" id="cd06222">
    <property type="entry name" value="RNase_H_like"/>
    <property type="match status" value="1"/>
</dbReference>
<dbReference type="SUPFAM" id="SSF53098">
    <property type="entry name" value="Ribonuclease H-like"/>
    <property type="match status" value="1"/>
</dbReference>
<protein>
    <recommendedName>
        <fullName evidence="1">Reverse transcriptase domain-containing protein</fullName>
    </recommendedName>
</protein>
<keyword evidence="3" id="KW-1185">Reference proteome</keyword>
<dbReference type="Proteomes" id="UP001054252">
    <property type="component" value="Unassembled WGS sequence"/>
</dbReference>
<evidence type="ECO:0000259" key="1">
    <source>
        <dbReference type="PROSITE" id="PS50878"/>
    </source>
</evidence>
<comment type="caution">
    <text evidence="2">The sequence shown here is derived from an EMBL/GenBank/DDBJ whole genome shotgun (WGS) entry which is preliminary data.</text>
</comment>
<dbReference type="Pfam" id="PF00078">
    <property type="entry name" value="RVT_1"/>
    <property type="match status" value="1"/>
</dbReference>
<feature type="domain" description="Reverse transcriptase" evidence="1">
    <location>
        <begin position="1"/>
        <end position="273"/>
    </location>
</feature>
<dbReference type="InterPro" id="IPR012337">
    <property type="entry name" value="RNaseH-like_sf"/>
</dbReference>
<evidence type="ECO:0000313" key="3">
    <source>
        <dbReference type="Proteomes" id="UP001054252"/>
    </source>
</evidence>